<keyword evidence="1" id="KW-0808">Transferase</keyword>
<reference evidence="1" key="1">
    <citation type="journal article" date="2020" name="Stud. Mycol.">
        <title>101 Dothideomycetes genomes: a test case for predicting lifestyles and emergence of pathogens.</title>
        <authorList>
            <person name="Haridas S."/>
            <person name="Albert R."/>
            <person name="Binder M."/>
            <person name="Bloem J."/>
            <person name="Labutti K."/>
            <person name="Salamov A."/>
            <person name="Andreopoulos B."/>
            <person name="Baker S."/>
            <person name="Barry K."/>
            <person name="Bills G."/>
            <person name="Bluhm B."/>
            <person name="Cannon C."/>
            <person name="Castanera R."/>
            <person name="Culley D."/>
            <person name="Daum C."/>
            <person name="Ezra D."/>
            <person name="Gonzalez J."/>
            <person name="Henrissat B."/>
            <person name="Kuo A."/>
            <person name="Liang C."/>
            <person name="Lipzen A."/>
            <person name="Lutzoni F."/>
            <person name="Magnuson J."/>
            <person name="Mondo S."/>
            <person name="Nolan M."/>
            <person name="Ohm R."/>
            <person name="Pangilinan J."/>
            <person name="Park H.-J."/>
            <person name="Ramirez L."/>
            <person name="Alfaro M."/>
            <person name="Sun H."/>
            <person name="Tritt A."/>
            <person name="Yoshinaga Y."/>
            <person name="Zwiers L.-H."/>
            <person name="Turgeon B."/>
            <person name="Goodwin S."/>
            <person name="Spatafora J."/>
            <person name="Crous P."/>
            <person name="Grigoriev I."/>
        </authorList>
    </citation>
    <scope>NUCLEOTIDE SEQUENCE</scope>
    <source>
        <strain evidence="1">CBS 525.71</strain>
    </source>
</reference>
<proteinExistence type="predicted"/>
<dbReference type="Proteomes" id="UP000799754">
    <property type="component" value="Unassembled WGS sequence"/>
</dbReference>
<accession>A0ACB6SDH5</accession>
<comment type="caution">
    <text evidence="1">The sequence shown here is derived from an EMBL/GenBank/DDBJ whole genome shotgun (WGS) entry which is preliminary data.</text>
</comment>
<protein>
    <submittedName>
        <fullName evidence="1">PLP-dependent transferase</fullName>
    </submittedName>
</protein>
<keyword evidence="2" id="KW-1185">Reference proteome</keyword>
<gene>
    <name evidence="1" type="ORF">BU25DRAFT_428233</name>
</gene>
<dbReference type="EMBL" id="MU006703">
    <property type="protein sequence ID" value="KAF2632361.1"/>
    <property type="molecule type" value="Genomic_DNA"/>
</dbReference>
<organism evidence="1 2">
    <name type="scientific">Macroventuria anomochaeta</name>
    <dbReference type="NCBI Taxonomy" id="301207"/>
    <lineage>
        <taxon>Eukaryota</taxon>
        <taxon>Fungi</taxon>
        <taxon>Dikarya</taxon>
        <taxon>Ascomycota</taxon>
        <taxon>Pezizomycotina</taxon>
        <taxon>Dothideomycetes</taxon>
        <taxon>Pleosporomycetidae</taxon>
        <taxon>Pleosporales</taxon>
        <taxon>Pleosporineae</taxon>
        <taxon>Didymellaceae</taxon>
        <taxon>Macroventuria</taxon>
    </lineage>
</organism>
<evidence type="ECO:0000313" key="1">
    <source>
        <dbReference type="EMBL" id="KAF2632361.1"/>
    </source>
</evidence>
<evidence type="ECO:0000313" key="2">
    <source>
        <dbReference type="Proteomes" id="UP000799754"/>
    </source>
</evidence>
<sequence length="380" mass="41981">MYVNIRVGRSHCDGLWSKEVVCTMCIVCSYLWNPETSPCGYVSLGMAENSLIDPASNALTYGDDGPSGSKHLKAALACFFNDNFFPARCHGALANPGDGILVGRPYYRAFIIDVEQRPDVRMVPVSFEDIDPLGSGCAAKYEEALLASERAGVKVRAIMLCHPHNPLGHCYPKETIVRIMQFCKKYQIHLISDEIYALSTWQNLVDTGMEHATDFTSVLSIQTEGLISPDLVHANKDLLTACSACAIFSSPSSLAENAVDYIVSDRQFLEAYVAKNKERLSAAYTYATMLLSEHGIEYLPGATAGFFLWVNLGKKWQEKVAADRRGFDNMTIFKALLQEKVFVVSGGSTGAEQPGWFRLVFTQKQEVVAEAIDRIAKIML</sequence>
<name>A0ACB6SDH5_9PLEO</name>